<feature type="transmembrane region" description="Helical" evidence="1">
    <location>
        <begin position="12"/>
        <end position="31"/>
    </location>
</feature>
<dbReference type="AlphaFoldDB" id="A0A098BNZ1"/>
<organism evidence="2 3">
    <name type="scientific">Rhodococcus ruber</name>
    <dbReference type="NCBI Taxonomy" id="1830"/>
    <lineage>
        <taxon>Bacteria</taxon>
        <taxon>Bacillati</taxon>
        <taxon>Actinomycetota</taxon>
        <taxon>Actinomycetes</taxon>
        <taxon>Mycobacteriales</taxon>
        <taxon>Nocardiaceae</taxon>
        <taxon>Rhodococcus</taxon>
    </lineage>
</organism>
<dbReference type="Proteomes" id="UP000042997">
    <property type="component" value="Unassembled WGS sequence"/>
</dbReference>
<evidence type="ECO:0000313" key="2">
    <source>
        <dbReference type="EMBL" id="CDZ89967.1"/>
    </source>
</evidence>
<keyword evidence="1" id="KW-0812">Transmembrane</keyword>
<dbReference type="eggNOG" id="ENOG5031K6K">
    <property type="taxonomic scope" value="Bacteria"/>
</dbReference>
<dbReference type="EMBL" id="CCSD01000071">
    <property type="protein sequence ID" value="CDZ89967.1"/>
    <property type="molecule type" value="Genomic_DNA"/>
</dbReference>
<proteinExistence type="predicted"/>
<name>A0A098BNZ1_9NOCA</name>
<dbReference type="RefSeq" id="WP_040273119.1">
    <property type="nucleotide sequence ID" value="NZ_JAJNCM010000001.1"/>
</dbReference>
<keyword evidence="1" id="KW-1133">Transmembrane helix</keyword>
<gene>
    <name evidence="2" type="ORF">RHRU231_590026</name>
</gene>
<evidence type="ECO:0000256" key="1">
    <source>
        <dbReference type="SAM" id="Phobius"/>
    </source>
</evidence>
<accession>A0A098BNZ1</accession>
<reference evidence="2 3" key="1">
    <citation type="journal article" date="2014" name="Genome Announc.">
        <title>Draft Genome Sequence of Propane- and Butane-Oxidizing Actinobacterium Rhodococcus ruber IEGM 231.</title>
        <authorList>
            <person name="Ivshina I.B."/>
            <person name="Kuyukina M.S."/>
            <person name="Krivoruchko A.V."/>
            <person name="Barbe V."/>
            <person name="Fischer C."/>
        </authorList>
    </citation>
    <scope>NUCLEOTIDE SEQUENCE [LARGE SCALE GENOMIC DNA]</scope>
</reference>
<feature type="transmembrane region" description="Helical" evidence="1">
    <location>
        <begin position="37"/>
        <end position="56"/>
    </location>
</feature>
<sequence length="166" mass="16117">MSAENEVVARVRGAFVGGMSGAVSIAAHALAGGSVPGQAPAVLLLAAAMTVGLLAAGTRVPIVGVLAAGQVVGHGALSLDAGHVHVPGPGMLAAHAGAIVVAALLVHGAEHGCRVGLAALVRVVPMSFAPAPVAVPAWTPVVHRPRLRRGLLVAAGLGTRGPPVTV</sequence>
<evidence type="ECO:0000313" key="3">
    <source>
        <dbReference type="Proteomes" id="UP000042997"/>
    </source>
</evidence>
<dbReference type="OrthoDB" id="4465076at2"/>
<protein>
    <submittedName>
        <fullName evidence="2">Uncharacterized protein</fullName>
    </submittedName>
</protein>
<keyword evidence="1" id="KW-0472">Membrane</keyword>